<dbReference type="STRING" id="797210.Halxa_2327"/>
<dbReference type="RefSeq" id="WP_013879842.1">
    <property type="nucleotide sequence ID" value="NC_015666.1"/>
</dbReference>
<reference evidence="2 3" key="1">
    <citation type="journal article" date="2012" name="Stand. Genomic Sci.">
        <title>Complete genome sequence of Halopiger xanaduensis type strain (SH-6(T)).</title>
        <authorList>
            <person name="Anderson I."/>
            <person name="Tindall B.J."/>
            <person name="Rohde M."/>
            <person name="Lucas S."/>
            <person name="Han J."/>
            <person name="Lapidus A."/>
            <person name="Cheng J.F."/>
            <person name="Goodwin L."/>
            <person name="Pitluck S."/>
            <person name="Peters L."/>
            <person name="Pati A."/>
            <person name="Mikhailova N."/>
            <person name="Pagani I."/>
            <person name="Teshima H."/>
            <person name="Han C."/>
            <person name="Tapia R."/>
            <person name="Land M."/>
            <person name="Woyke T."/>
            <person name="Klenk H.P."/>
            <person name="Kyrpides N."/>
            <person name="Ivanova N."/>
        </authorList>
    </citation>
    <scope>NUCLEOTIDE SEQUENCE [LARGE SCALE GENOMIC DNA]</scope>
    <source>
        <strain evidence="3">DSM 18323 / JCM 14033 / SH-6</strain>
    </source>
</reference>
<dbReference type="AlphaFoldDB" id="F8D8C1"/>
<dbReference type="GO" id="GO:0016757">
    <property type="term" value="F:glycosyltransferase activity"/>
    <property type="evidence" value="ECO:0007669"/>
    <property type="project" value="InterPro"/>
</dbReference>
<sequence length="414" mass="46988">MDIAFIHPSAPSAEGTGATHSADQIINHIAGRSHDVTVYCTSEYDYQAQQDLYDVEELGVRRGKIYNFAEELNKAITRKESELGKYDIVHSYLMRSIPAMGHLGTNTQTSPVVTLNAFGGICPRNDLLYMNQAPCESNGLLKCATCSVHESTTINWQEDNSIPWDILRSGNVFARRMRNYRMIRKGYKNLPGISHFQALSPHVKERYDAFGYPADKISVIPNMFDDHFNVPHQSDFTEPFNILFVGTLRHRKGTDRLIDIAQKLHREHECKFNLSIAGDGDLRPTLEREIDKEKLSDNITLHGHVPYNQLPTMYSKHDLFLYTGRWDEPFGRVFLEAMGASTPIFSTDVGSIDKIIGDCGQTVTYTSADEFTQELTSVLDPAILRSYSEQAESQLRQYSPEVITEKFVELYDRV</sequence>
<organism evidence="2 3">
    <name type="scientific">Halopiger xanaduensis (strain DSM 18323 / JCM 14033 / SH-6)</name>
    <dbReference type="NCBI Taxonomy" id="797210"/>
    <lineage>
        <taxon>Archaea</taxon>
        <taxon>Methanobacteriati</taxon>
        <taxon>Methanobacteriota</taxon>
        <taxon>Stenosarchaea group</taxon>
        <taxon>Halobacteria</taxon>
        <taxon>Halobacteriales</taxon>
        <taxon>Natrialbaceae</taxon>
        <taxon>Halopiger</taxon>
    </lineage>
</organism>
<evidence type="ECO:0000313" key="3">
    <source>
        <dbReference type="Proteomes" id="UP000006794"/>
    </source>
</evidence>
<keyword evidence="3" id="KW-1185">Reference proteome</keyword>
<dbReference type="PANTHER" id="PTHR12526">
    <property type="entry name" value="GLYCOSYLTRANSFERASE"/>
    <property type="match status" value="1"/>
</dbReference>
<dbReference type="OrthoDB" id="131038at2157"/>
<dbReference type="GeneID" id="32176836"/>
<dbReference type="eggNOG" id="arCOG01403">
    <property type="taxonomic scope" value="Archaea"/>
</dbReference>
<accession>F8D8C1</accession>
<evidence type="ECO:0000313" key="2">
    <source>
        <dbReference type="EMBL" id="AEH36950.1"/>
    </source>
</evidence>
<dbReference type="InterPro" id="IPR001296">
    <property type="entry name" value="Glyco_trans_1"/>
</dbReference>
<feature type="domain" description="Glycosyl transferase family 1" evidence="1">
    <location>
        <begin position="237"/>
        <end position="384"/>
    </location>
</feature>
<dbReference type="KEGG" id="hxa:Halxa_2327"/>
<dbReference type="HOGENOM" id="CLU_009583_2_5_2"/>
<dbReference type="SUPFAM" id="SSF53756">
    <property type="entry name" value="UDP-Glycosyltransferase/glycogen phosphorylase"/>
    <property type="match status" value="1"/>
</dbReference>
<dbReference type="Proteomes" id="UP000006794">
    <property type="component" value="Chromosome"/>
</dbReference>
<proteinExistence type="predicted"/>
<keyword evidence="2" id="KW-0808">Transferase</keyword>
<evidence type="ECO:0000259" key="1">
    <source>
        <dbReference type="Pfam" id="PF00534"/>
    </source>
</evidence>
<dbReference type="CDD" id="cd03801">
    <property type="entry name" value="GT4_PimA-like"/>
    <property type="match status" value="1"/>
</dbReference>
<protein>
    <submittedName>
        <fullName evidence="2">Glycosyl transferase group 1</fullName>
    </submittedName>
</protein>
<name>F8D8C1_HALXS</name>
<dbReference type="EMBL" id="CP002839">
    <property type="protein sequence ID" value="AEH36950.1"/>
    <property type="molecule type" value="Genomic_DNA"/>
</dbReference>
<dbReference type="Pfam" id="PF00534">
    <property type="entry name" value="Glycos_transf_1"/>
    <property type="match status" value="1"/>
</dbReference>
<dbReference type="Gene3D" id="3.40.50.2000">
    <property type="entry name" value="Glycogen Phosphorylase B"/>
    <property type="match status" value="3"/>
</dbReference>
<gene>
    <name evidence="2" type="ordered locus">Halxa_2327</name>
</gene>